<dbReference type="RefSeq" id="WP_101555755.1">
    <property type="nucleotide sequence ID" value="NZ_FXZA01000013.1"/>
</dbReference>
<evidence type="ECO:0000313" key="1">
    <source>
        <dbReference type="EMBL" id="SMX86211.1"/>
    </source>
</evidence>
<protein>
    <submittedName>
        <fullName evidence="1">Uncharacterized protein</fullName>
    </submittedName>
</protein>
<proteinExistence type="predicted"/>
<dbReference type="AlphaFoldDB" id="A0A2H1JFQ6"/>
<organism evidence="1 2">
    <name type="scientific">Brevibacterium linens</name>
    <dbReference type="NCBI Taxonomy" id="1703"/>
    <lineage>
        <taxon>Bacteria</taxon>
        <taxon>Bacillati</taxon>
        <taxon>Actinomycetota</taxon>
        <taxon>Actinomycetes</taxon>
        <taxon>Micrococcales</taxon>
        <taxon>Brevibacteriaceae</taxon>
        <taxon>Brevibacterium</taxon>
    </lineage>
</organism>
<dbReference type="OrthoDB" id="495805at2"/>
<sequence length="72" mass="8427">MATDISSPVKDKNYNLIWAIEASLSNVWKLETYIQDAREQGDEELADWFRKIQENNRTAGQQGKEMLLQRLQ</sequence>
<dbReference type="Proteomes" id="UP000234498">
    <property type="component" value="Unassembled WGS sequence"/>
</dbReference>
<name>A0A2H1JFQ6_BRELN</name>
<reference evidence="1 2" key="1">
    <citation type="submission" date="2017-03" db="EMBL/GenBank/DDBJ databases">
        <authorList>
            <person name="Afonso C.L."/>
            <person name="Miller P.J."/>
            <person name="Scott M.A."/>
            <person name="Spackman E."/>
            <person name="Goraichik I."/>
            <person name="Dimitrov K.M."/>
            <person name="Suarez D.L."/>
            <person name="Swayne D.E."/>
        </authorList>
    </citation>
    <scope>NUCLEOTIDE SEQUENCE [LARGE SCALE GENOMIC DNA]</scope>
    <source>
        <strain evidence="1 2">Mu101</strain>
    </source>
</reference>
<evidence type="ECO:0000313" key="2">
    <source>
        <dbReference type="Proteomes" id="UP000234498"/>
    </source>
</evidence>
<accession>A0A2H1JFQ6</accession>
<gene>
    <name evidence="1" type="ORF">BLIN101_02259</name>
</gene>
<dbReference type="EMBL" id="FXZA01000013">
    <property type="protein sequence ID" value="SMX86211.1"/>
    <property type="molecule type" value="Genomic_DNA"/>
</dbReference>